<proteinExistence type="predicted"/>
<dbReference type="InterPro" id="IPR050955">
    <property type="entry name" value="Plant_Biomass_Hydrol_Est"/>
</dbReference>
<evidence type="ECO:0000256" key="1">
    <source>
        <dbReference type="ARBA" id="ARBA00022729"/>
    </source>
</evidence>
<evidence type="ECO:0000259" key="3">
    <source>
        <dbReference type="Pfam" id="PF18435"/>
    </source>
</evidence>
<dbReference type="Pfam" id="PF18435">
    <property type="entry name" value="EstA_Ig_like"/>
    <property type="match status" value="1"/>
</dbReference>
<name>A0AAP9EA38_AGRTU</name>
<reference evidence="4 5" key="1">
    <citation type="journal article" date="2017" name="Genome Announc.">
        <title>Draft Genome Sequence of Agrobacterium tumefaciens Biovar 1 Strain 186, Isolated from Walnut.</title>
        <authorList>
            <person name="Poret-Peterson A.T."/>
            <person name="Bhatnagar S."/>
            <person name="McClean A.E."/>
            <person name="Kluepfel D.A."/>
        </authorList>
    </citation>
    <scope>NUCLEOTIDE SEQUENCE [LARGE SCALE GENOMIC DNA]</scope>
    <source>
        <strain evidence="4 5">186</strain>
    </source>
</reference>
<evidence type="ECO:0000313" key="4">
    <source>
        <dbReference type="EMBL" id="QDY97806.1"/>
    </source>
</evidence>
<organism evidence="4 5">
    <name type="scientific">Agrobacterium tumefaciens</name>
    <dbReference type="NCBI Taxonomy" id="358"/>
    <lineage>
        <taxon>Bacteria</taxon>
        <taxon>Pseudomonadati</taxon>
        <taxon>Pseudomonadota</taxon>
        <taxon>Alphaproteobacteria</taxon>
        <taxon>Hyphomicrobiales</taxon>
        <taxon>Rhizobiaceae</taxon>
        <taxon>Rhizobium/Agrobacterium group</taxon>
        <taxon>Agrobacterium</taxon>
        <taxon>Agrobacterium tumefaciens complex</taxon>
    </lineage>
</organism>
<dbReference type="SUPFAM" id="SSF53474">
    <property type="entry name" value="alpha/beta-Hydrolases"/>
    <property type="match status" value="1"/>
</dbReference>
<dbReference type="AlphaFoldDB" id="A0AAP9EA38"/>
<dbReference type="GO" id="GO:0008236">
    <property type="term" value="F:serine-type peptidase activity"/>
    <property type="evidence" value="ECO:0007669"/>
    <property type="project" value="InterPro"/>
</dbReference>
<dbReference type="PANTHER" id="PTHR43037">
    <property type="entry name" value="UNNAMED PRODUCT-RELATED"/>
    <property type="match status" value="1"/>
</dbReference>
<dbReference type="EMBL" id="CP042276">
    <property type="protein sequence ID" value="QDY97806.1"/>
    <property type="molecule type" value="Genomic_DNA"/>
</dbReference>
<feature type="domain" description="Peptidase S9 prolyl oligopeptidase catalytic" evidence="2">
    <location>
        <begin position="223"/>
        <end position="269"/>
    </location>
</feature>
<keyword evidence="4" id="KW-0614">Plasmid</keyword>
<dbReference type="InterPro" id="IPR001375">
    <property type="entry name" value="Peptidase_S9_cat"/>
</dbReference>
<evidence type="ECO:0000259" key="2">
    <source>
        <dbReference type="Pfam" id="PF00326"/>
    </source>
</evidence>
<dbReference type="InterPro" id="IPR041172">
    <property type="entry name" value="EstA_Ig-like_N"/>
</dbReference>
<accession>A0AAP9EA38</accession>
<dbReference type="Gene3D" id="3.40.50.1820">
    <property type="entry name" value="alpha/beta hydrolase"/>
    <property type="match status" value="1"/>
</dbReference>
<protein>
    <submittedName>
        <fullName evidence="4">Prolyl oligopeptidase family serine peptidase</fullName>
    </submittedName>
</protein>
<dbReference type="InterPro" id="IPR029058">
    <property type="entry name" value="AB_hydrolase_fold"/>
</dbReference>
<dbReference type="PANTHER" id="PTHR43037:SF1">
    <property type="entry name" value="BLL1128 PROTEIN"/>
    <property type="match status" value="1"/>
</dbReference>
<dbReference type="Gene3D" id="2.60.40.2180">
    <property type="match status" value="1"/>
</dbReference>
<dbReference type="Pfam" id="PF00326">
    <property type="entry name" value="Peptidase_S9"/>
    <property type="match status" value="1"/>
</dbReference>
<keyword evidence="1" id="KW-0732">Signal</keyword>
<evidence type="ECO:0000313" key="5">
    <source>
        <dbReference type="Proteomes" id="UP000222296"/>
    </source>
</evidence>
<geneLocation type="plasmid" evidence="5">
    <name>pat</name>
</geneLocation>
<feature type="domain" description="Esterase Ig-like N-terminal" evidence="3">
    <location>
        <begin position="4"/>
        <end position="109"/>
    </location>
</feature>
<dbReference type="Proteomes" id="UP000222296">
    <property type="component" value="Plasmid pAt"/>
</dbReference>
<gene>
    <name evidence="4" type="ORF">CG010_026950</name>
</gene>
<dbReference type="GO" id="GO:0006508">
    <property type="term" value="P:proteolysis"/>
    <property type="evidence" value="ECO:0007669"/>
    <property type="project" value="InterPro"/>
</dbReference>
<sequence>MRGVTAITRVYGGGQRLVAVAVEYDRNLVSSALEPDDFAVEGRTITRVYANTSADLAEAGHDGPFAVIELSPGDAGAALYVQKGRDIMIRAAEITVAQAEPITAEGGEIAGGSAPIANTAVKNLVVDDFVQRTYEHASGRSLTYNLFVPKGYDPAKRYPLVNFMHDAGVTGSDPMRTLVQGNGAVIWAEPTQQAKHEAFVIAPQFPEQFVNDSDEEAGYLDVVVDLIRELSQEFSIDTNRLYTTGQSGGGMLSIAIMIKYPKFFAAAYLVACQWGADKVRPLTSQKMWVVVSQGDAKAYPGQNTIMEVLEAEGAKVARAVWPGTSTPEQFGAAVISLEAEGAPINYVALRKGTVVPDGQEDSPGANHVNTWRIAYDIEGVRDWLFRQSKA</sequence>